<reference evidence="1 2" key="1">
    <citation type="submission" date="2018-12" db="EMBL/GenBank/DDBJ databases">
        <title>Corynebacterium sanguinis sp. nov., a clinically-associated and environmental corynebacterium.</title>
        <authorList>
            <person name="Gonzales-Siles L."/>
            <person name="Jaen-Luchoro D."/>
            <person name="Cardew S."/>
            <person name="Inganas E."/>
            <person name="Ohlen M."/>
            <person name="Jensie-Markopolous S."/>
            <person name="Pinyeiro-Iglesias B."/>
            <person name="Molin K."/>
            <person name="Skovbjerg S."/>
            <person name="Svensson-Stadler L."/>
            <person name="Funke G."/>
            <person name="Moore E.R.B."/>
        </authorList>
    </citation>
    <scope>NUCLEOTIDE SEQUENCE [LARGE SCALE GENOMIC DNA]</scope>
    <source>
        <strain evidence="1 2">58734</strain>
    </source>
</reference>
<name>A0A6C1U4I3_9CORY</name>
<protein>
    <submittedName>
        <fullName evidence="1">YbjN domain-containing protein</fullName>
    </submittedName>
</protein>
<dbReference type="OrthoDB" id="4420706at2"/>
<sequence>MAVGKHSAQLPYPDESASSSEVTLKRIVAALDGLGLSPMYHPDRPDRAVVPAYAFVSTVWISYDKPLMLVADFTERVPTEFERSAELADFINEWNRDRVGPTASYRLMDSGDLAVSLRAGVRTRCGLTDEQLMAELADAFEHAAAFSTQLRQRFLPIEFDQPLPPALARAQDTDALLGRHPSERHLPRGEHRKFSDIHDVPDVYDNVDDEFVEPVDLDSFTDTLDMLDFTYDFPAEDLITTGVNSIAFAVCIDAGEYARITAMWDTGQRSEDGFLAMWLICNDLNEQTAGLRAYLLDLDGYLHLHVETTCLVSQGLSPAQRHNYLISSFVSILGAVDQISTQVKGASAVNWPGRAEG</sequence>
<dbReference type="EMBL" id="RXIR01000002">
    <property type="protein sequence ID" value="TVS30051.1"/>
    <property type="molecule type" value="Genomic_DNA"/>
</dbReference>
<evidence type="ECO:0000313" key="2">
    <source>
        <dbReference type="Proteomes" id="UP000336646"/>
    </source>
</evidence>
<evidence type="ECO:0000313" key="1">
    <source>
        <dbReference type="EMBL" id="TVS30051.1"/>
    </source>
</evidence>
<dbReference type="Pfam" id="PF10722">
    <property type="entry name" value="YbjN"/>
    <property type="match status" value="1"/>
</dbReference>
<proteinExistence type="predicted"/>
<gene>
    <name evidence="1" type="ORF">EKI59_01800</name>
</gene>
<dbReference type="AlphaFoldDB" id="A0A6C1U4I3"/>
<accession>A0A6C1U4I3</accession>
<comment type="caution">
    <text evidence="1">The sequence shown here is derived from an EMBL/GenBank/DDBJ whole genome shotgun (WGS) entry which is preliminary data.</text>
</comment>
<dbReference type="InterPro" id="IPR019660">
    <property type="entry name" value="Put_sensory_transdc_reg_YbjN"/>
</dbReference>
<organism evidence="1 2">
    <name type="scientific">Corynebacterium sanguinis</name>
    <dbReference type="NCBI Taxonomy" id="2594913"/>
    <lineage>
        <taxon>Bacteria</taxon>
        <taxon>Bacillati</taxon>
        <taxon>Actinomycetota</taxon>
        <taxon>Actinomycetes</taxon>
        <taxon>Mycobacteriales</taxon>
        <taxon>Corynebacteriaceae</taxon>
        <taxon>Corynebacterium</taxon>
    </lineage>
</organism>
<dbReference type="Proteomes" id="UP000336646">
    <property type="component" value="Unassembled WGS sequence"/>
</dbReference>